<evidence type="ECO:0000259" key="2">
    <source>
        <dbReference type="Pfam" id="PF02841"/>
    </source>
</evidence>
<protein>
    <submittedName>
        <fullName evidence="3">Guanylate-binding protein 4</fullName>
    </submittedName>
</protein>
<keyword evidence="1" id="KW-0175">Coiled coil</keyword>
<keyword evidence="4" id="KW-1185">Reference proteome</keyword>
<dbReference type="AlphaFoldDB" id="A0A3N0Y1V5"/>
<dbReference type="GO" id="GO:0005525">
    <property type="term" value="F:GTP binding"/>
    <property type="evidence" value="ECO:0007669"/>
    <property type="project" value="InterPro"/>
</dbReference>
<dbReference type="InterPro" id="IPR003191">
    <property type="entry name" value="Guanylate-bd/ATL_C"/>
</dbReference>
<evidence type="ECO:0000313" key="4">
    <source>
        <dbReference type="Proteomes" id="UP000281406"/>
    </source>
</evidence>
<reference evidence="3 4" key="1">
    <citation type="submission" date="2018-10" db="EMBL/GenBank/DDBJ databases">
        <title>Genome assembly for a Yunnan-Guizhou Plateau 3E fish, Anabarilius grahami (Regan), and its evolutionary and genetic applications.</title>
        <authorList>
            <person name="Jiang W."/>
        </authorList>
    </citation>
    <scope>NUCLEOTIDE SEQUENCE [LARGE SCALE GENOMIC DNA]</scope>
    <source>
        <strain evidence="3">AG-KIZ</strain>
        <tissue evidence="3">Muscle</tissue>
    </source>
</reference>
<dbReference type="Gene3D" id="1.20.1000.10">
    <property type="entry name" value="Guanylate-binding protein, C-terminal domain"/>
    <property type="match status" value="1"/>
</dbReference>
<sequence>MGLAANTGEGVEAVDVEAAAVLNDEDGGCERRWRQMTGTLTHRQDGTRGVMETMEMMETMETEENEKNALLEQKCKEEKEKRIENERMWVAEKERLEDQMKLMKEKFKQEMEQQQQEMDRAIESKLKEREELLNKGFREKADLLYEEINNLKKEKEEKEKSSGFFMKEYVMPIVGAVKDILPTILQYKVLMKGLKK</sequence>
<evidence type="ECO:0000256" key="1">
    <source>
        <dbReference type="SAM" id="Coils"/>
    </source>
</evidence>
<feature type="domain" description="Guanylate-binding protein/Atlastin C-terminal" evidence="2">
    <location>
        <begin position="55"/>
        <end position="152"/>
    </location>
</feature>
<accession>A0A3N0Y1V5</accession>
<feature type="coiled-coil region" evidence="1">
    <location>
        <begin position="53"/>
        <end position="161"/>
    </location>
</feature>
<proteinExistence type="predicted"/>
<organism evidence="3 4">
    <name type="scientific">Anabarilius grahami</name>
    <name type="common">Kanglang fish</name>
    <name type="synonym">Barilius grahami</name>
    <dbReference type="NCBI Taxonomy" id="495550"/>
    <lineage>
        <taxon>Eukaryota</taxon>
        <taxon>Metazoa</taxon>
        <taxon>Chordata</taxon>
        <taxon>Craniata</taxon>
        <taxon>Vertebrata</taxon>
        <taxon>Euteleostomi</taxon>
        <taxon>Actinopterygii</taxon>
        <taxon>Neopterygii</taxon>
        <taxon>Teleostei</taxon>
        <taxon>Ostariophysi</taxon>
        <taxon>Cypriniformes</taxon>
        <taxon>Xenocyprididae</taxon>
        <taxon>Xenocypridinae</taxon>
        <taxon>Xenocypridinae incertae sedis</taxon>
        <taxon>Anabarilius</taxon>
    </lineage>
</organism>
<gene>
    <name evidence="3" type="ORF">DPX16_23342</name>
</gene>
<dbReference type="EMBL" id="RJVU01054598">
    <property type="protein sequence ID" value="ROL03907.1"/>
    <property type="molecule type" value="Genomic_DNA"/>
</dbReference>
<dbReference type="SUPFAM" id="SSF48340">
    <property type="entry name" value="Interferon-induced guanylate-binding protein 1 (GBP1), C-terminal domain"/>
    <property type="match status" value="1"/>
</dbReference>
<dbReference type="InterPro" id="IPR036543">
    <property type="entry name" value="Guanylate-bd_C_sf"/>
</dbReference>
<dbReference type="Pfam" id="PF02841">
    <property type="entry name" value="GBP_C"/>
    <property type="match status" value="1"/>
</dbReference>
<evidence type="ECO:0000313" key="3">
    <source>
        <dbReference type="EMBL" id="ROL03907.1"/>
    </source>
</evidence>
<dbReference type="GO" id="GO:0003924">
    <property type="term" value="F:GTPase activity"/>
    <property type="evidence" value="ECO:0007669"/>
    <property type="project" value="InterPro"/>
</dbReference>
<dbReference type="Proteomes" id="UP000281406">
    <property type="component" value="Unassembled WGS sequence"/>
</dbReference>
<comment type="caution">
    <text evidence="3">The sequence shown here is derived from an EMBL/GenBank/DDBJ whole genome shotgun (WGS) entry which is preliminary data.</text>
</comment>
<name>A0A3N0Y1V5_ANAGA</name>